<dbReference type="GO" id="GO:0006281">
    <property type="term" value="P:DNA repair"/>
    <property type="evidence" value="ECO:0007669"/>
    <property type="project" value="TreeGrafter"/>
</dbReference>
<dbReference type="InterPro" id="IPR023198">
    <property type="entry name" value="PGP-like_dom2"/>
</dbReference>
<dbReference type="GO" id="GO:0008967">
    <property type="term" value="F:phosphoglycolate phosphatase activity"/>
    <property type="evidence" value="ECO:0007669"/>
    <property type="project" value="TreeGrafter"/>
</dbReference>
<comment type="caution">
    <text evidence="1">The sequence shown here is derived from an EMBL/GenBank/DDBJ whole genome shotgun (WGS) entry which is preliminary data.</text>
</comment>
<dbReference type="SUPFAM" id="SSF56784">
    <property type="entry name" value="HAD-like"/>
    <property type="match status" value="1"/>
</dbReference>
<dbReference type="InterPro" id="IPR023214">
    <property type="entry name" value="HAD_sf"/>
</dbReference>
<dbReference type="NCBIfam" id="TIGR01549">
    <property type="entry name" value="HAD-SF-IA-v1"/>
    <property type="match status" value="1"/>
</dbReference>
<evidence type="ECO:0000313" key="2">
    <source>
        <dbReference type="Proteomes" id="UP000621560"/>
    </source>
</evidence>
<reference evidence="1" key="1">
    <citation type="submission" date="2020-09" db="EMBL/GenBank/DDBJ databases">
        <title>A novel bacterium of genus Paenibacillus, isolated from South China Sea.</title>
        <authorList>
            <person name="Huang H."/>
            <person name="Mo K."/>
            <person name="Hu Y."/>
        </authorList>
    </citation>
    <scope>NUCLEOTIDE SEQUENCE</scope>
    <source>
        <strain evidence="1">IB182496</strain>
    </source>
</reference>
<protein>
    <submittedName>
        <fullName evidence="1">HAD family hydrolase</fullName>
    </submittedName>
</protein>
<dbReference type="InterPro" id="IPR006439">
    <property type="entry name" value="HAD-SF_hydro_IA"/>
</dbReference>
<dbReference type="SFLD" id="SFLDS00003">
    <property type="entry name" value="Haloacid_Dehalogenase"/>
    <property type="match status" value="1"/>
</dbReference>
<dbReference type="SFLD" id="SFLDG01129">
    <property type="entry name" value="C1.5:_HAD__Beta-PGM__Phosphata"/>
    <property type="match status" value="1"/>
</dbReference>
<proteinExistence type="predicted"/>
<dbReference type="Gene3D" id="3.40.50.1000">
    <property type="entry name" value="HAD superfamily/HAD-like"/>
    <property type="match status" value="1"/>
</dbReference>
<accession>A0A927GRT7</accession>
<dbReference type="InterPro" id="IPR041492">
    <property type="entry name" value="HAD_2"/>
</dbReference>
<dbReference type="Proteomes" id="UP000621560">
    <property type="component" value="Unassembled WGS sequence"/>
</dbReference>
<dbReference type="Pfam" id="PF13419">
    <property type="entry name" value="HAD_2"/>
    <property type="match status" value="1"/>
</dbReference>
<dbReference type="InterPro" id="IPR036412">
    <property type="entry name" value="HAD-like_sf"/>
</dbReference>
<gene>
    <name evidence="1" type="ORF">IDH44_08995</name>
</gene>
<dbReference type="PANTHER" id="PTHR43434:SF1">
    <property type="entry name" value="PHOSPHOGLYCOLATE PHOSPHATASE"/>
    <property type="match status" value="1"/>
</dbReference>
<evidence type="ECO:0000313" key="1">
    <source>
        <dbReference type="EMBL" id="MBD2845325.1"/>
    </source>
</evidence>
<organism evidence="1 2">
    <name type="scientific">Paenibacillus sabuli</name>
    <dbReference type="NCBI Taxonomy" id="2772509"/>
    <lineage>
        <taxon>Bacteria</taxon>
        <taxon>Bacillati</taxon>
        <taxon>Bacillota</taxon>
        <taxon>Bacilli</taxon>
        <taxon>Bacillales</taxon>
        <taxon>Paenibacillaceae</taxon>
        <taxon>Paenibacillus</taxon>
    </lineage>
</organism>
<keyword evidence="1" id="KW-0378">Hydrolase</keyword>
<name>A0A927GRT7_9BACL</name>
<dbReference type="InterPro" id="IPR050155">
    <property type="entry name" value="HAD-like_hydrolase_sf"/>
</dbReference>
<dbReference type="PANTHER" id="PTHR43434">
    <property type="entry name" value="PHOSPHOGLYCOLATE PHOSPHATASE"/>
    <property type="match status" value="1"/>
</dbReference>
<dbReference type="Gene3D" id="1.10.150.240">
    <property type="entry name" value="Putative phosphatase, domain 2"/>
    <property type="match status" value="1"/>
</dbReference>
<sequence>MVKGIIFDMDNTLLRSTIDFASMKRDTHRFLVSHGVLEESVELQAHTTSTLIETAVQSGRMTDELLDKLWAIPKRYEVAGMQDADLEPGARELLADLEGRCRLAIVTNNAVEAAEEALRTNRIRSHFDCLVGRETTGAIKPAPDGFLHVLRRAPQLRTEEWLSVGDAWIDGLASSRAGIAFVAYQCDRAGLERHGVASIGAIEHLQELKHYL</sequence>
<keyword evidence="2" id="KW-1185">Reference proteome</keyword>
<dbReference type="RefSeq" id="WP_190916834.1">
    <property type="nucleotide sequence ID" value="NZ_JACXIZ010000015.1"/>
</dbReference>
<dbReference type="EMBL" id="JACXIZ010000015">
    <property type="protein sequence ID" value="MBD2845325.1"/>
    <property type="molecule type" value="Genomic_DNA"/>
</dbReference>
<dbReference type="AlphaFoldDB" id="A0A927GRT7"/>